<dbReference type="PANTHER" id="PTHR43523">
    <property type="entry name" value="GLUCOSE-1-PHOSPHATE ADENYLYLTRANSFERASE-RELATED"/>
    <property type="match status" value="1"/>
</dbReference>
<accession>A0A4Q7P3G4</accession>
<feature type="site" description="Could play a key role in the communication between the regulatory and the substrate sites" evidence="9">
    <location>
        <position position="60"/>
    </location>
</feature>
<dbReference type="InterPro" id="IPR011004">
    <property type="entry name" value="Trimer_LpxA-like_sf"/>
</dbReference>
<dbReference type="HAMAP" id="MF_00624">
    <property type="entry name" value="GlgC"/>
    <property type="match status" value="1"/>
</dbReference>
<dbReference type="PROSITE" id="PS00810">
    <property type="entry name" value="ADP_GLC_PYROPHOSPH_3"/>
    <property type="match status" value="1"/>
</dbReference>
<dbReference type="Gene3D" id="2.160.10.10">
    <property type="entry name" value="Hexapeptide repeat proteins"/>
    <property type="match status" value="1"/>
</dbReference>
<dbReference type="CDD" id="cd02508">
    <property type="entry name" value="ADP_Glucose_PP"/>
    <property type="match status" value="1"/>
</dbReference>
<name>A0A4Q7P3G4_9FIRM</name>
<protein>
    <recommendedName>
        <fullName evidence="9">Glucose-1-phosphate adenylyltransferase</fullName>
        <ecNumber evidence="9">2.7.7.27</ecNumber>
    </recommendedName>
    <alternativeName>
        <fullName evidence="9">ADP-glucose pyrophosphorylase</fullName>
        <shortName evidence="9">ADPGlc PPase</shortName>
    </alternativeName>
    <alternativeName>
        <fullName evidence="9">ADP-glucose synthase</fullName>
    </alternativeName>
</protein>
<evidence type="ECO:0000256" key="1">
    <source>
        <dbReference type="ARBA" id="ARBA00010443"/>
    </source>
</evidence>
<reference evidence="12 13" key="1">
    <citation type="submission" date="2019-02" db="EMBL/GenBank/DDBJ databases">
        <title>Genomic Encyclopedia of Type Strains, Phase IV (KMG-IV): sequencing the most valuable type-strain genomes for metagenomic binning, comparative biology and taxonomic classification.</title>
        <authorList>
            <person name="Goeker M."/>
        </authorList>
    </citation>
    <scope>NUCLEOTIDE SEQUENCE [LARGE SCALE GENOMIC DNA]</scope>
    <source>
        <strain evidence="12 13">DSM 29486</strain>
    </source>
</reference>
<keyword evidence="6 9" id="KW-0067">ATP-binding</keyword>
<dbReference type="GO" id="GO:0005524">
    <property type="term" value="F:ATP binding"/>
    <property type="evidence" value="ECO:0007669"/>
    <property type="project" value="UniProtKB-KW"/>
</dbReference>
<evidence type="ECO:0000256" key="9">
    <source>
        <dbReference type="HAMAP-Rule" id="MF_00624"/>
    </source>
</evidence>
<dbReference type="Gene3D" id="3.90.550.10">
    <property type="entry name" value="Spore Coat Polysaccharide Biosynthesis Protein SpsA, Chain A"/>
    <property type="match status" value="1"/>
</dbReference>
<gene>
    <name evidence="9" type="primary">glgC</name>
    <name evidence="12" type="ORF">EV209_2319</name>
</gene>
<dbReference type="Proteomes" id="UP000292927">
    <property type="component" value="Unassembled WGS sequence"/>
</dbReference>
<evidence type="ECO:0000256" key="5">
    <source>
        <dbReference type="ARBA" id="ARBA00022741"/>
    </source>
</evidence>
<dbReference type="NCBIfam" id="TIGR02091">
    <property type="entry name" value="glgC"/>
    <property type="match status" value="1"/>
</dbReference>
<feature type="domain" description="Nucleotidyl transferase" evidence="10">
    <location>
        <begin position="8"/>
        <end position="257"/>
    </location>
</feature>
<dbReference type="GO" id="GO:0005978">
    <property type="term" value="P:glycogen biosynthetic process"/>
    <property type="evidence" value="ECO:0007669"/>
    <property type="project" value="UniProtKB-UniRule"/>
</dbReference>
<evidence type="ECO:0000256" key="3">
    <source>
        <dbReference type="ARBA" id="ARBA00022679"/>
    </source>
</evidence>
<evidence type="ECO:0000256" key="4">
    <source>
        <dbReference type="ARBA" id="ARBA00022695"/>
    </source>
</evidence>
<feature type="binding site" evidence="9">
    <location>
        <begin position="180"/>
        <end position="181"/>
    </location>
    <ligand>
        <name>alpha-D-glucose 1-phosphate</name>
        <dbReference type="ChEBI" id="CHEBI:58601"/>
    </ligand>
</feature>
<dbReference type="EC" id="2.7.7.27" evidence="9"/>
<comment type="pathway">
    <text evidence="9">Glycan biosynthesis; glycogen biosynthesis.</text>
</comment>
<dbReference type="AlphaFoldDB" id="A0A4Q7P3G4"/>
<dbReference type="RefSeq" id="WP_130435587.1">
    <property type="nucleotide sequence ID" value="NZ_SGXF01000004.1"/>
</dbReference>
<dbReference type="SUPFAM" id="SSF53448">
    <property type="entry name" value="Nucleotide-diphospho-sugar transferases"/>
    <property type="match status" value="1"/>
</dbReference>
<comment type="catalytic activity">
    <reaction evidence="9">
        <text>alpha-D-glucose 1-phosphate + ATP + H(+) = ADP-alpha-D-glucose + diphosphate</text>
        <dbReference type="Rhea" id="RHEA:12120"/>
        <dbReference type="ChEBI" id="CHEBI:15378"/>
        <dbReference type="ChEBI" id="CHEBI:30616"/>
        <dbReference type="ChEBI" id="CHEBI:33019"/>
        <dbReference type="ChEBI" id="CHEBI:57498"/>
        <dbReference type="ChEBI" id="CHEBI:58601"/>
        <dbReference type="EC" id="2.7.7.27"/>
    </reaction>
</comment>
<keyword evidence="4 9" id="KW-0548">Nucleotidyltransferase</keyword>
<evidence type="ECO:0000256" key="2">
    <source>
        <dbReference type="ARBA" id="ARBA00022600"/>
    </source>
</evidence>
<feature type="binding site" evidence="9">
    <location>
        <position position="100"/>
    </location>
    <ligand>
        <name>alpha-D-glucose 1-phosphate</name>
        <dbReference type="ChEBI" id="CHEBI:58601"/>
    </ligand>
</feature>
<dbReference type="PROSITE" id="PS00809">
    <property type="entry name" value="ADP_GLC_PYROPHOSPH_2"/>
    <property type="match status" value="1"/>
</dbReference>
<keyword evidence="5 9" id="KW-0547">Nucleotide-binding</keyword>
<dbReference type="EMBL" id="SGXF01000004">
    <property type="protein sequence ID" value="RZS94476.1"/>
    <property type="molecule type" value="Genomic_DNA"/>
</dbReference>
<dbReference type="InterPro" id="IPR023049">
    <property type="entry name" value="GlgC_bac"/>
</dbReference>
<dbReference type="InterPro" id="IPR011831">
    <property type="entry name" value="ADP-Glc_PPase"/>
</dbReference>
<sequence length="424" mass="46792">MIKKEMIAMLLAGGQGSRLGVLTSHVAKPAVAFGGKYRIIDFPLSNCINSGVDTVGVLTQYQPLRLNTHIGIGIPWDLDRNIGGVTVLPPYEKSGNSEWYTGTANAIYQNIEYIDNYNPDYVLILSGDHIYKMDYEVMLDFHKSNNADITIAAMPVPIEEASRFGVVITDEKNRITEFEEKPEKPRSNLASMGIYIFSWPVLREALIRMKDEPGCDFGKHIIPYCHGRGDRVFAYEYNGYWKDVGTLASYWEANMELIDIIPVFNLYEEFWRIYTKSDILPPQYISADSHVERCIIGEGTEVYGNVYNSVIGSGVVIEKGAEIRDSIIMQGCVIGEGTRVNKAIIAENVKVGTGSQIGVGEYAPSKLNPKVYSFDLVTIGENSSIPGGVIIGKNTAIAGLTEAEDYPEGHLASGEYIIKAGGTR</sequence>
<dbReference type="InterPro" id="IPR005836">
    <property type="entry name" value="ADP_Glu_pyroP_CS"/>
</dbReference>
<keyword evidence="8 9" id="KW-0119">Carbohydrate metabolism</keyword>
<feature type="binding site" evidence="9">
    <location>
        <position position="191"/>
    </location>
    <ligand>
        <name>alpha-D-glucose 1-phosphate</name>
        <dbReference type="ChEBI" id="CHEBI:58601"/>
    </ligand>
</feature>
<comment type="subunit">
    <text evidence="9">Homotetramer.</text>
</comment>
<evidence type="ECO:0000259" key="10">
    <source>
        <dbReference type="Pfam" id="PF00483"/>
    </source>
</evidence>
<dbReference type="PROSITE" id="PS00808">
    <property type="entry name" value="ADP_GLC_PYROPHOSPH_1"/>
    <property type="match status" value="1"/>
</dbReference>
<comment type="similarity">
    <text evidence="1 9">Belongs to the bacterial/plant glucose-1-phosphate adenylyltransferase family.</text>
</comment>
<dbReference type="OrthoDB" id="9801810at2"/>
<evidence type="ECO:0000256" key="8">
    <source>
        <dbReference type="ARBA" id="ARBA00023277"/>
    </source>
</evidence>
<dbReference type="Pfam" id="PF00483">
    <property type="entry name" value="NTP_transferase"/>
    <property type="match status" value="1"/>
</dbReference>
<keyword evidence="2 9" id="KW-0321">Glycogen metabolism</keyword>
<dbReference type="SUPFAM" id="SSF51161">
    <property type="entry name" value="Trimeric LpxA-like enzymes"/>
    <property type="match status" value="1"/>
</dbReference>
<feature type="binding site" evidence="9">
    <location>
        <position position="165"/>
    </location>
    <ligand>
        <name>alpha-D-glucose 1-phosphate</name>
        <dbReference type="ChEBI" id="CHEBI:58601"/>
    </ligand>
</feature>
<keyword evidence="13" id="KW-1185">Reference proteome</keyword>
<keyword evidence="3 9" id="KW-0808">Transferase</keyword>
<comment type="caution">
    <text evidence="12">The sequence shown here is derived from an EMBL/GenBank/DDBJ whole genome shotgun (WGS) entry which is preliminary data.</text>
</comment>
<feature type="site" description="Could play a key role in the communication between the regulatory and the substrate sites" evidence="9">
    <location>
        <position position="99"/>
    </location>
</feature>
<evidence type="ECO:0000256" key="7">
    <source>
        <dbReference type="ARBA" id="ARBA00023056"/>
    </source>
</evidence>
<evidence type="ECO:0000256" key="6">
    <source>
        <dbReference type="ARBA" id="ARBA00022840"/>
    </source>
</evidence>
<proteinExistence type="inferred from homology"/>
<feature type="domain" description="Glucose-1-phosphate adenylyltransferase/Bifunctional protein GlmU-like C-terminal hexapeptide" evidence="11">
    <location>
        <begin position="289"/>
        <end position="360"/>
    </location>
</feature>
<dbReference type="InterPro" id="IPR056818">
    <property type="entry name" value="GlmU/GlgC-like_hexapep"/>
</dbReference>
<dbReference type="InterPro" id="IPR029044">
    <property type="entry name" value="Nucleotide-diphossugar_trans"/>
</dbReference>
<comment type="function">
    <text evidence="9">Involved in the biosynthesis of ADP-glucose, a building block required for the elongation reactions to produce glycogen. Catalyzes the reaction between ATP and alpha-D-glucose 1-phosphate (G1P) to produce pyrophosphate and ADP-Glc.</text>
</comment>
<dbReference type="Pfam" id="PF24894">
    <property type="entry name" value="Hexapep_GlmU"/>
    <property type="match status" value="1"/>
</dbReference>
<dbReference type="NCBIfam" id="NF003670">
    <property type="entry name" value="PRK05293.1"/>
    <property type="match status" value="1"/>
</dbReference>
<keyword evidence="7 9" id="KW-0320">Glycogen biosynthesis</keyword>
<evidence type="ECO:0000259" key="11">
    <source>
        <dbReference type="Pfam" id="PF24894"/>
    </source>
</evidence>
<organism evidence="12 13">
    <name type="scientific">Cuneatibacter caecimuris</name>
    <dbReference type="NCBI Taxonomy" id="1796618"/>
    <lineage>
        <taxon>Bacteria</taxon>
        <taxon>Bacillati</taxon>
        <taxon>Bacillota</taxon>
        <taxon>Clostridia</taxon>
        <taxon>Lachnospirales</taxon>
        <taxon>Lachnospiraceae</taxon>
        <taxon>Cuneatibacter</taxon>
    </lineage>
</organism>
<dbReference type="CDD" id="cd04651">
    <property type="entry name" value="LbH_G1P_AT_C"/>
    <property type="match status" value="1"/>
</dbReference>
<dbReference type="PANTHER" id="PTHR43523:SF2">
    <property type="entry name" value="GLUCOSE-1-PHOSPHATE ADENYLYLTRANSFERASE"/>
    <property type="match status" value="1"/>
</dbReference>
<dbReference type="GO" id="GO:0008878">
    <property type="term" value="F:glucose-1-phosphate adenylyltransferase activity"/>
    <property type="evidence" value="ECO:0007669"/>
    <property type="project" value="UniProtKB-UniRule"/>
</dbReference>
<evidence type="ECO:0000313" key="12">
    <source>
        <dbReference type="EMBL" id="RZS94476.1"/>
    </source>
</evidence>
<dbReference type="InterPro" id="IPR005835">
    <property type="entry name" value="NTP_transferase_dom"/>
</dbReference>
<evidence type="ECO:0000313" key="13">
    <source>
        <dbReference type="Proteomes" id="UP000292927"/>
    </source>
</evidence>
<dbReference type="UniPathway" id="UPA00164"/>